<dbReference type="RefSeq" id="WP_095403630.1">
    <property type="nucleotide sequence ID" value="NZ_NQMX01000005.1"/>
</dbReference>
<comment type="caution">
    <text evidence="2">The sequence shown here is derived from an EMBL/GenBank/DDBJ whole genome shotgun (WGS) entry which is preliminary data.</text>
</comment>
<dbReference type="InterPro" id="IPR036415">
    <property type="entry name" value="Lamin_tail_dom_sf"/>
</dbReference>
<dbReference type="Pfam" id="PF00932">
    <property type="entry name" value="LTD"/>
    <property type="match status" value="1"/>
</dbReference>
<dbReference type="PROSITE" id="PS51841">
    <property type="entry name" value="LTD"/>
    <property type="match status" value="1"/>
</dbReference>
<evidence type="ECO:0000313" key="3">
    <source>
        <dbReference type="Proteomes" id="UP000273734"/>
    </source>
</evidence>
<feature type="domain" description="LTD" evidence="1">
    <location>
        <begin position="219"/>
        <end position="325"/>
    </location>
</feature>
<name>A0AB74D886_9BURK</name>
<reference evidence="2 3" key="1">
    <citation type="submission" date="2018-08" db="EMBL/GenBank/DDBJ databases">
        <title>Comparative analysis of Burkholderia isolates from Puerto Rico.</title>
        <authorList>
            <person name="Hall C."/>
            <person name="Sahl J."/>
            <person name="Wagner D."/>
        </authorList>
    </citation>
    <scope>NUCLEOTIDE SEQUENCE [LARGE SCALE GENOMIC DNA]</scope>
    <source>
        <strain evidence="2 3">Bp8964</strain>
    </source>
</reference>
<protein>
    <submittedName>
        <fullName evidence="2">DUF2278 family protein</fullName>
    </submittedName>
</protein>
<organism evidence="2 3">
    <name type="scientific">Burkholderia ubonensis</name>
    <dbReference type="NCBI Taxonomy" id="101571"/>
    <lineage>
        <taxon>Bacteria</taxon>
        <taxon>Pseudomonadati</taxon>
        <taxon>Pseudomonadota</taxon>
        <taxon>Betaproteobacteria</taxon>
        <taxon>Burkholderiales</taxon>
        <taxon>Burkholderiaceae</taxon>
        <taxon>Burkholderia</taxon>
        <taxon>Burkholderia cepacia complex</taxon>
    </lineage>
</organism>
<dbReference type="Pfam" id="PF10042">
    <property type="entry name" value="DUF2278"/>
    <property type="match status" value="1"/>
</dbReference>
<evidence type="ECO:0000313" key="2">
    <source>
        <dbReference type="EMBL" id="RQP75126.1"/>
    </source>
</evidence>
<dbReference type="InterPro" id="IPR001322">
    <property type="entry name" value="Lamin_tail_dom"/>
</dbReference>
<dbReference type="InterPro" id="IPR019268">
    <property type="entry name" value="DUF2278"/>
</dbReference>
<accession>A0AB74D886</accession>
<dbReference type="Proteomes" id="UP000273734">
    <property type="component" value="Unassembled WGS sequence"/>
</dbReference>
<proteinExistence type="predicted"/>
<dbReference type="EMBL" id="QTNY01000015">
    <property type="protein sequence ID" value="RQP75126.1"/>
    <property type="molecule type" value="Genomic_DNA"/>
</dbReference>
<dbReference type="SUPFAM" id="SSF74853">
    <property type="entry name" value="Lamin A/C globular tail domain"/>
    <property type="match status" value="1"/>
</dbReference>
<sequence>MPIVRYGVLKGRPIQRKLEVAGDTPHYQIHVIDLTNDYRVPVNVRSMLAPHEVQYLVDEAFSHPILDGLTALSLGFHGLDSTPGGLALDYIRGNLFDRSQMRSLPFNLPGPDNDLNEKIDRYVSRALAEPDAILYAFGQRFGPPPDPKEKDKIFAFAPQDGVHDIHMNQGNPRPQPGQQDFFKDNGVWQDGGLLIYYPSNQQWVAIFLKFASQAWHTDDTTGVPLEVATEPDFTVRIVAAMINPVGPDQGLETVTLLNTSAQAVSLNGWALANKTKDKFLLDGTLAPGATQTITLPQNFPLSNKGGIITLLDAQGLKVHGVSYTAAQAKREGETIVF</sequence>
<gene>
    <name evidence="2" type="ORF">DF015_21085</name>
</gene>
<dbReference type="AlphaFoldDB" id="A0AB74D886"/>
<evidence type="ECO:0000259" key="1">
    <source>
        <dbReference type="PROSITE" id="PS51841"/>
    </source>
</evidence>